<protein>
    <recommendedName>
        <fullName evidence="4">SH3 domain-containing protein</fullName>
    </recommendedName>
</protein>
<feature type="signal peptide" evidence="1">
    <location>
        <begin position="1"/>
        <end position="22"/>
    </location>
</feature>
<keyword evidence="3" id="KW-1185">Reference proteome</keyword>
<dbReference type="KEGG" id="wei:EQG49_04140"/>
<evidence type="ECO:0000256" key="1">
    <source>
        <dbReference type="SAM" id="SignalP"/>
    </source>
</evidence>
<evidence type="ECO:0000313" key="3">
    <source>
        <dbReference type="Proteomes" id="UP000292886"/>
    </source>
</evidence>
<proteinExistence type="predicted"/>
<accession>A0A4P6YSU4</accession>
<evidence type="ECO:0008006" key="4">
    <source>
        <dbReference type="Google" id="ProtNLM"/>
    </source>
</evidence>
<dbReference type="RefSeq" id="WP_133362786.1">
    <property type="nucleotide sequence ID" value="NZ_CP037940.1"/>
</dbReference>
<feature type="chain" id="PRO_5039252684" description="SH3 domain-containing protein" evidence="1">
    <location>
        <begin position="23"/>
        <end position="221"/>
    </location>
</feature>
<name>A0A4P6YSU4_9LACO</name>
<organism evidence="2 3">
    <name type="scientific">Periweissella cryptocerci</name>
    <dbReference type="NCBI Taxonomy" id="2506420"/>
    <lineage>
        <taxon>Bacteria</taxon>
        <taxon>Bacillati</taxon>
        <taxon>Bacillota</taxon>
        <taxon>Bacilli</taxon>
        <taxon>Lactobacillales</taxon>
        <taxon>Lactobacillaceae</taxon>
        <taxon>Periweissella</taxon>
    </lineage>
</organism>
<sequence length="221" mass="25458">MNKKIFKIILCITLLGSVVVSPFGISASTTNNGINRKVTTYKKAKKMHVKAGSKLKNVYWGYNLGGIDPSALVDLNKKTDLLEQISVINWKVNECVTFKGKKYYGVIYQPEWVFYIPASSMENGWRNAISGVVNESHNFRLKKNAKGYIIKGNKAQEKKLPKAKKLKTNKKLSTTKMRYYSKTKEVPYLGDNYYSYWDSLYKVKIGKIYYWVPQKYLKDVC</sequence>
<keyword evidence="1" id="KW-0732">Signal</keyword>
<dbReference type="EMBL" id="CP037940">
    <property type="protein sequence ID" value="QBO35707.1"/>
    <property type="molecule type" value="Genomic_DNA"/>
</dbReference>
<gene>
    <name evidence="2" type="ORF">EQG49_04140</name>
</gene>
<dbReference type="AlphaFoldDB" id="A0A4P6YSU4"/>
<dbReference type="Proteomes" id="UP000292886">
    <property type="component" value="Chromosome"/>
</dbReference>
<evidence type="ECO:0000313" key="2">
    <source>
        <dbReference type="EMBL" id="QBO35707.1"/>
    </source>
</evidence>
<reference evidence="3" key="1">
    <citation type="submission" date="2019-03" db="EMBL/GenBank/DDBJ databases">
        <title>Weissella sp. 26KH-42 Genome sequencing.</title>
        <authorList>
            <person name="Heo J."/>
            <person name="Kim S.-J."/>
            <person name="Kim J.-S."/>
            <person name="Hong S.-B."/>
            <person name="Kwon S.-W."/>
        </authorList>
    </citation>
    <scope>NUCLEOTIDE SEQUENCE [LARGE SCALE GENOMIC DNA]</scope>
    <source>
        <strain evidence="3">26KH-42</strain>
    </source>
</reference>